<dbReference type="InterPro" id="IPR007627">
    <property type="entry name" value="RNA_pol_sigma70_r2"/>
</dbReference>
<dbReference type="Pfam" id="PF08281">
    <property type="entry name" value="Sigma70_r4_2"/>
    <property type="match status" value="1"/>
</dbReference>
<dbReference type="SUPFAM" id="SSF88946">
    <property type="entry name" value="Sigma2 domain of RNA polymerase sigma factors"/>
    <property type="match status" value="1"/>
</dbReference>
<feature type="domain" description="RNA polymerase sigma-70 region 2" evidence="6">
    <location>
        <begin position="36"/>
        <end position="103"/>
    </location>
</feature>
<evidence type="ECO:0000313" key="9">
    <source>
        <dbReference type="Proteomes" id="UP000003688"/>
    </source>
</evidence>
<dbReference type="OrthoDB" id="9780326at2"/>
<evidence type="ECO:0000256" key="5">
    <source>
        <dbReference type="ARBA" id="ARBA00023163"/>
    </source>
</evidence>
<evidence type="ECO:0000256" key="2">
    <source>
        <dbReference type="ARBA" id="ARBA00023015"/>
    </source>
</evidence>
<keyword evidence="3" id="KW-0731">Sigma factor</keyword>
<name>B9XC19_PEDPL</name>
<evidence type="ECO:0000259" key="6">
    <source>
        <dbReference type="Pfam" id="PF04542"/>
    </source>
</evidence>
<dbReference type="GO" id="GO:0006352">
    <property type="term" value="P:DNA-templated transcription initiation"/>
    <property type="evidence" value="ECO:0007669"/>
    <property type="project" value="InterPro"/>
</dbReference>
<dbReference type="InterPro" id="IPR013249">
    <property type="entry name" value="RNA_pol_sigma70_r4_t2"/>
</dbReference>
<organism evidence="8 9">
    <name type="scientific">Pedosphaera parvula (strain Ellin514)</name>
    <dbReference type="NCBI Taxonomy" id="320771"/>
    <lineage>
        <taxon>Bacteria</taxon>
        <taxon>Pseudomonadati</taxon>
        <taxon>Verrucomicrobiota</taxon>
        <taxon>Pedosphaerae</taxon>
        <taxon>Pedosphaerales</taxon>
        <taxon>Pedosphaeraceae</taxon>
        <taxon>Pedosphaera</taxon>
    </lineage>
</organism>
<dbReference type="GO" id="GO:0003677">
    <property type="term" value="F:DNA binding"/>
    <property type="evidence" value="ECO:0007669"/>
    <property type="project" value="UniProtKB-KW"/>
</dbReference>
<sequence length="218" mass="25193">MIGSILKSLPSIFSATDEQAMWRVKMEDDPQAFAQLVKRWEKPIQSLCARMTGDLHRGEDLAQETFTRIYAKRKEYEPSGKFSTFIWRVALNISYDELRKINRRGEMTLEEDEESGREEIIGIDASTPELRLVEQERADMVRTALLKLGEPYRTVVVMRHYEGLKFREIAEVLQIPEGTVKSRMVEALSQLNRILSQVTNVGETSCNRSKQRNEIPLI</sequence>
<keyword evidence="2" id="KW-0805">Transcription regulation</keyword>
<dbReference type="EMBL" id="ABOX02000004">
    <property type="protein sequence ID" value="EEF62487.1"/>
    <property type="molecule type" value="Genomic_DNA"/>
</dbReference>
<comment type="caution">
    <text evidence="8">The sequence shown here is derived from an EMBL/GenBank/DDBJ whole genome shotgun (WGS) entry which is preliminary data.</text>
</comment>
<dbReference type="Proteomes" id="UP000003688">
    <property type="component" value="Unassembled WGS sequence"/>
</dbReference>
<evidence type="ECO:0000313" key="8">
    <source>
        <dbReference type="EMBL" id="EEF62487.1"/>
    </source>
</evidence>
<dbReference type="STRING" id="320771.Cflav_PD5122"/>
<dbReference type="Pfam" id="PF04542">
    <property type="entry name" value="Sigma70_r2"/>
    <property type="match status" value="1"/>
</dbReference>
<evidence type="ECO:0000256" key="3">
    <source>
        <dbReference type="ARBA" id="ARBA00023082"/>
    </source>
</evidence>
<keyword evidence="9" id="KW-1185">Reference proteome</keyword>
<dbReference type="CDD" id="cd06171">
    <property type="entry name" value="Sigma70_r4"/>
    <property type="match status" value="1"/>
</dbReference>
<dbReference type="Gene3D" id="1.10.10.10">
    <property type="entry name" value="Winged helix-like DNA-binding domain superfamily/Winged helix DNA-binding domain"/>
    <property type="match status" value="1"/>
</dbReference>
<dbReference type="Gene3D" id="1.10.1740.10">
    <property type="match status" value="1"/>
</dbReference>
<evidence type="ECO:0000259" key="7">
    <source>
        <dbReference type="Pfam" id="PF08281"/>
    </source>
</evidence>
<dbReference type="RefSeq" id="WP_007413367.1">
    <property type="nucleotide sequence ID" value="NZ_ABOX02000004.1"/>
</dbReference>
<dbReference type="NCBIfam" id="TIGR02937">
    <property type="entry name" value="sigma70-ECF"/>
    <property type="match status" value="1"/>
</dbReference>
<gene>
    <name evidence="8" type="ORF">Cflav_PD5122</name>
</gene>
<accession>B9XC19</accession>
<dbReference type="SUPFAM" id="SSF88659">
    <property type="entry name" value="Sigma3 and sigma4 domains of RNA polymerase sigma factors"/>
    <property type="match status" value="1"/>
</dbReference>
<evidence type="ECO:0000256" key="1">
    <source>
        <dbReference type="ARBA" id="ARBA00010641"/>
    </source>
</evidence>
<proteinExistence type="inferred from homology"/>
<protein>
    <submittedName>
        <fullName evidence="8">RNA polymerase, sigma-24 subunit, ECF subfamily</fullName>
    </submittedName>
</protein>
<dbReference type="PANTHER" id="PTHR43133">
    <property type="entry name" value="RNA POLYMERASE ECF-TYPE SIGMA FACTO"/>
    <property type="match status" value="1"/>
</dbReference>
<feature type="domain" description="RNA polymerase sigma factor 70 region 4 type 2" evidence="7">
    <location>
        <begin position="140"/>
        <end position="191"/>
    </location>
</feature>
<dbReference type="PANTHER" id="PTHR43133:SF8">
    <property type="entry name" value="RNA POLYMERASE SIGMA FACTOR HI_1459-RELATED"/>
    <property type="match status" value="1"/>
</dbReference>
<dbReference type="InterPro" id="IPR013325">
    <property type="entry name" value="RNA_pol_sigma_r2"/>
</dbReference>
<comment type="similarity">
    <text evidence="1">Belongs to the sigma-70 factor family. ECF subfamily.</text>
</comment>
<keyword evidence="4" id="KW-0238">DNA-binding</keyword>
<keyword evidence="5" id="KW-0804">Transcription</keyword>
<dbReference type="InterPro" id="IPR036388">
    <property type="entry name" value="WH-like_DNA-bd_sf"/>
</dbReference>
<dbReference type="InterPro" id="IPR013324">
    <property type="entry name" value="RNA_pol_sigma_r3/r4-like"/>
</dbReference>
<dbReference type="AlphaFoldDB" id="B9XC19"/>
<dbReference type="InterPro" id="IPR014284">
    <property type="entry name" value="RNA_pol_sigma-70_dom"/>
</dbReference>
<evidence type="ECO:0000256" key="4">
    <source>
        <dbReference type="ARBA" id="ARBA00023125"/>
    </source>
</evidence>
<reference evidence="8 9" key="1">
    <citation type="journal article" date="2011" name="J. Bacteriol.">
        <title>Genome sequence of 'Pedosphaera parvula' Ellin514, an aerobic Verrucomicrobial isolate from pasture soil.</title>
        <authorList>
            <person name="Kant R."/>
            <person name="van Passel M.W."/>
            <person name="Sangwan P."/>
            <person name="Palva A."/>
            <person name="Lucas S."/>
            <person name="Copeland A."/>
            <person name="Lapidus A."/>
            <person name="Glavina Del Rio T."/>
            <person name="Dalin E."/>
            <person name="Tice H."/>
            <person name="Bruce D."/>
            <person name="Goodwin L."/>
            <person name="Pitluck S."/>
            <person name="Chertkov O."/>
            <person name="Larimer F.W."/>
            <person name="Land M.L."/>
            <person name="Hauser L."/>
            <person name="Brettin T.S."/>
            <person name="Detter J.C."/>
            <person name="Han S."/>
            <person name="de Vos W.M."/>
            <person name="Janssen P.H."/>
            <person name="Smidt H."/>
        </authorList>
    </citation>
    <scope>NUCLEOTIDE SEQUENCE [LARGE SCALE GENOMIC DNA]</scope>
    <source>
        <strain evidence="8 9">Ellin514</strain>
    </source>
</reference>
<dbReference type="GO" id="GO:0016987">
    <property type="term" value="F:sigma factor activity"/>
    <property type="evidence" value="ECO:0007669"/>
    <property type="project" value="UniProtKB-KW"/>
</dbReference>
<dbReference type="InterPro" id="IPR039425">
    <property type="entry name" value="RNA_pol_sigma-70-like"/>
</dbReference>